<dbReference type="EMBL" id="KE651167">
    <property type="protein sequence ID" value="EEB07954.1"/>
    <property type="molecule type" value="Genomic_DNA"/>
</dbReference>
<dbReference type="JaponicusDB" id="SJAG_03080">
    <property type="gene designation" value="llp1"/>
</dbReference>
<evidence type="ECO:0000313" key="3">
    <source>
        <dbReference type="EMBL" id="EEB07954.1"/>
    </source>
</evidence>
<dbReference type="VEuPathDB" id="FungiDB:SJAG_03080"/>
<dbReference type="OrthoDB" id="4087970at2759"/>
<evidence type="ECO:0000313" key="4">
    <source>
        <dbReference type="JaponicusDB" id="SJAG_03080"/>
    </source>
</evidence>
<evidence type="ECO:0000256" key="1">
    <source>
        <dbReference type="SAM" id="MobiDB-lite"/>
    </source>
</evidence>
<dbReference type="HOGENOM" id="CLU_125052_1_0_1"/>
<dbReference type="InterPro" id="IPR019434">
    <property type="entry name" value="DUF2423"/>
</dbReference>
<feature type="region of interest" description="Disordered" evidence="1">
    <location>
        <begin position="60"/>
        <end position="114"/>
    </location>
</feature>
<dbReference type="Pfam" id="PF10338">
    <property type="entry name" value="YBL028C_N"/>
    <property type="match status" value="1"/>
</dbReference>
<protein>
    <submittedName>
        <fullName evidence="3">Fungal protein</fullName>
    </submittedName>
</protein>
<sequence length="114" mass="13013">MAKSLRSKSVRRNKRLLRTNVFQPVIDDRTNRLADRLRDQVNDLTDKKDNNVAEAAQKEVVDASADQMMTDEAKSKASVSTSGPRNSNRDIWAKKHLKKGGRQKKSKFAKFLKK</sequence>
<reference evidence="3 5" key="1">
    <citation type="journal article" date="2011" name="Science">
        <title>Comparative functional genomics of the fission yeasts.</title>
        <authorList>
            <person name="Rhind N."/>
            <person name="Chen Z."/>
            <person name="Yassour M."/>
            <person name="Thompson D.A."/>
            <person name="Haas B.J."/>
            <person name="Habib N."/>
            <person name="Wapinski I."/>
            <person name="Roy S."/>
            <person name="Lin M.F."/>
            <person name="Heiman D.I."/>
            <person name="Young S.K."/>
            <person name="Furuya K."/>
            <person name="Guo Y."/>
            <person name="Pidoux A."/>
            <person name="Chen H.M."/>
            <person name="Robbertse B."/>
            <person name="Goldberg J.M."/>
            <person name="Aoki K."/>
            <person name="Bayne E.H."/>
            <person name="Berlin A.M."/>
            <person name="Desjardins C.A."/>
            <person name="Dobbs E."/>
            <person name="Dukaj L."/>
            <person name="Fan L."/>
            <person name="FitzGerald M.G."/>
            <person name="French C."/>
            <person name="Gujja S."/>
            <person name="Hansen K."/>
            <person name="Keifenheim D."/>
            <person name="Levin J.Z."/>
            <person name="Mosher R.A."/>
            <person name="Mueller C.A."/>
            <person name="Pfiffner J."/>
            <person name="Priest M."/>
            <person name="Russ C."/>
            <person name="Smialowska A."/>
            <person name="Swoboda P."/>
            <person name="Sykes S.M."/>
            <person name="Vaughn M."/>
            <person name="Vengrova S."/>
            <person name="Yoder R."/>
            <person name="Zeng Q."/>
            <person name="Allshire R."/>
            <person name="Baulcombe D."/>
            <person name="Birren B.W."/>
            <person name="Brown W."/>
            <person name="Ekwall K."/>
            <person name="Kellis M."/>
            <person name="Leatherwood J."/>
            <person name="Levin H."/>
            <person name="Margalit H."/>
            <person name="Martienssen R."/>
            <person name="Nieduszynski C.A."/>
            <person name="Spatafora J.W."/>
            <person name="Friedman N."/>
            <person name="Dalgaard J.Z."/>
            <person name="Baumann P."/>
            <person name="Niki H."/>
            <person name="Regev A."/>
            <person name="Nusbaum C."/>
        </authorList>
    </citation>
    <scope>NUCLEOTIDE SEQUENCE [LARGE SCALE GENOMIC DNA]</scope>
    <source>
        <strain evidence="5">yFS275 / FY16936</strain>
    </source>
</reference>
<dbReference type="PANTHER" id="PTHR28219:SF1">
    <property type="entry name" value="UPF0642 PROTEIN YBL028C"/>
    <property type="match status" value="1"/>
</dbReference>
<dbReference type="PANTHER" id="PTHR28219">
    <property type="entry name" value="UPF0642 PROTEIN YBL028C"/>
    <property type="match status" value="1"/>
</dbReference>
<name>B6K397_SCHJY</name>
<dbReference type="STRING" id="402676.B6K397"/>
<accession>B6K397</accession>
<dbReference type="GO" id="GO:0030684">
    <property type="term" value="C:preribosome"/>
    <property type="evidence" value="ECO:0007669"/>
    <property type="project" value="EnsemblFungi"/>
</dbReference>
<feature type="compositionally biased region" description="Polar residues" evidence="1">
    <location>
        <begin position="77"/>
        <end position="86"/>
    </location>
</feature>
<proteinExistence type="predicted"/>
<evidence type="ECO:0000313" key="5">
    <source>
        <dbReference type="Proteomes" id="UP000001744"/>
    </source>
</evidence>
<evidence type="ECO:0000259" key="2">
    <source>
        <dbReference type="Pfam" id="PF10338"/>
    </source>
</evidence>
<dbReference type="AlphaFoldDB" id="B6K397"/>
<gene>
    <name evidence="4" type="primary">llp1</name>
    <name evidence="3" type="ORF">SJAG_03080</name>
</gene>
<dbReference type="Proteomes" id="UP000001744">
    <property type="component" value="Unassembled WGS sequence"/>
</dbReference>
<dbReference type="RefSeq" id="XP_002174247.1">
    <property type="nucleotide sequence ID" value="XM_002174211.2"/>
</dbReference>
<dbReference type="OMA" id="KQNSFAK"/>
<keyword evidence="5" id="KW-1185">Reference proteome</keyword>
<organism evidence="3 5">
    <name type="scientific">Schizosaccharomyces japonicus (strain yFS275 / FY16936)</name>
    <name type="common">Fission yeast</name>
    <dbReference type="NCBI Taxonomy" id="402676"/>
    <lineage>
        <taxon>Eukaryota</taxon>
        <taxon>Fungi</taxon>
        <taxon>Dikarya</taxon>
        <taxon>Ascomycota</taxon>
        <taxon>Taphrinomycotina</taxon>
        <taxon>Schizosaccharomycetes</taxon>
        <taxon>Schizosaccharomycetales</taxon>
        <taxon>Schizosaccharomycetaceae</taxon>
        <taxon>Schizosaccharomyces</taxon>
    </lineage>
</organism>
<feature type="compositionally biased region" description="Basic residues" evidence="1">
    <location>
        <begin position="94"/>
        <end position="114"/>
    </location>
</feature>
<feature type="domain" description="DUF2423" evidence="2">
    <location>
        <begin position="1"/>
        <end position="42"/>
    </location>
</feature>
<dbReference type="GeneID" id="7048995"/>